<evidence type="ECO:0000313" key="3">
    <source>
        <dbReference type="Proteomes" id="UP000286100"/>
    </source>
</evidence>
<evidence type="ECO:0000313" key="2">
    <source>
        <dbReference type="EMBL" id="RJF93373.1"/>
    </source>
</evidence>
<name>A0A418WQ65_9SPHN</name>
<keyword evidence="3" id="KW-1185">Reference proteome</keyword>
<dbReference type="GO" id="GO:0015473">
    <property type="term" value="F:fimbrial usher porin activity"/>
    <property type="evidence" value="ECO:0007669"/>
    <property type="project" value="InterPro"/>
</dbReference>
<feature type="region of interest" description="Disordered" evidence="1">
    <location>
        <begin position="1"/>
        <end position="47"/>
    </location>
</feature>
<accession>A0A418WQ65</accession>
<feature type="compositionally biased region" description="Polar residues" evidence="1">
    <location>
        <begin position="1"/>
        <end position="11"/>
    </location>
</feature>
<dbReference type="GO" id="GO:0009279">
    <property type="term" value="C:cell outer membrane"/>
    <property type="evidence" value="ECO:0007669"/>
    <property type="project" value="TreeGrafter"/>
</dbReference>
<organism evidence="2 3">
    <name type="scientific">Sphingomonas cavernae</name>
    <dbReference type="NCBI Taxonomy" id="2320861"/>
    <lineage>
        <taxon>Bacteria</taxon>
        <taxon>Pseudomonadati</taxon>
        <taxon>Pseudomonadota</taxon>
        <taxon>Alphaproteobacteria</taxon>
        <taxon>Sphingomonadales</taxon>
        <taxon>Sphingomonadaceae</taxon>
        <taxon>Sphingomonas</taxon>
    </lineage>
</organism>
<dbReference type="PANTHER" id="PTHR30451:SF5">
    <property type="entry name" value="SLR0019 PROTEIN"/>
    <property type="match status" value="1"/>
</dbReference>
<proteinExistence type="predicted"/>
<feature type="compositionally biased region" description="Low complexity" evidence="1">
    <location>
        <begin position="22"/>
        <end position="32"/>
    </location>
</feature>
<dbReference type="EMBL" id="QYUM01000002">
    <property type="protein sequence ID" value="RJF93373.1"/>
    <property type="molecule type" value="Genomic_DNA"/>
</dbReference>
<sequence length="825" mass="88642">MLATHSATALAQNVRPVPAQQPPAAGTADPDGLLAAAQPNTGKPDKSMQLVLPLSRGGRLYGDVLAEVYSDGRVRYDRTSLIERIGPILSENGRAQLEASLPRTEFLTPEEVAQAGITLKYNSSLLEIAVDQIDPAMMAVQSIGEAFRNNPIPVTQQPQDFSAYLNIVSDFRLTDFKEFEDPGVLLFGAARYKGVVLELDGGYDPALTGSSGFYRRQALLSYDEPDKMRRWSAGDLQIGSLSLVSGALLGGASVEKGRRVFTASAPLTQFGGQQVLLDRDATVEVIVDGQQVQTLQLAAGTYDLSQLQAQYGARNAQLYITDVSGRRQLASFDPFFNPADLVAGETEYGAAVGVLPSRFNFQPEYGSDPAFSGYYRRGLSNRLILGGALQLSQDIQVAAAEIIVSPRKIPGRIEVSGAVSTGNSTGFALRGAYVVQLGNGVSGSQFAVNADYRSSGFSTLADSIGLARFRSLNLTASYSQSLSERTTLIAGANLFSREGAPTTRLAYVDVLHRTSRYRLTAGLEYGRDVFGRQFGGRITITIPLDRKTRAEAGYNSRRNDARAFVSRSYDDTVGSFGYDLGVRSTSDDKSVDGIANYVGNRFYSRLAVTTSGNSFGSIDQRQTARLQLGSSIAFAGGDFAIGRPINDSFAIAKPHSSLKNEQVVLGRSVNDEKYEAESGLFGPALSGRLNSYNRQNVIYDLKDGGQGYDIGTGIHVVEPPYRSGYRIVVGTDANVSAYGFLNYPGKRAVLVSGTIAGLDDNDFERQPFFTNSAGRFAVMGLRPGKSYRVTLFNSQSSFNITVPADSGSLLQLGDIAVAAAEQGQE</sequence>
<dbReference type="AlphaFoldDB" id="A0A418WQ65"/>
<gene>
    <name evidence="2" type="ORF">D3876_03255</name>
</gene>
<dbReference type="InterPro" id="IPR000015">
    <property type="entry name" value="Fimb_usher"/>
</dbReference>
<evidence type="ECO:0008006" key="4">
    <source>
        <dbReference type="Google" id="ProtNLM"/>
    </source>
</evidence>
<comment type="caution">
    <text evidence="2">The sequence shown here is derived from an EMBL/GenBank/DDBJ whole genome shotgun (WGS) entry which is preliminary data.</text>
</comment>
<evidence type="ECO:0000256" key="1">
    <source>
        <dbReference type="SAM" id="MobiDB-lite"/>
    </source>
</evidence>
<dbReference type="PANTHER" id="PTHR30451">
    <property type="entry name" value="OUTER MEMBRANE USHER PROTEIN"/>
    <property type="match status" value="1"/>
</dbReference>
<protein>
    <recommendedName>
        <fullName evidence="4">Fimbrial biogenesis outer membrane usher protein</fullName>
    </recommendedName>
</protein>
<reference evidence="2 3" key="1">
    <citation type="submission" date="2018-09" db="EMBL/GenBank/DDBJ databases">
        <authorList>
            <person name="Zhu H."/>
        </authorList>
    </citation>
    <scope>NUCLEOTIDE SEQUENCE [LARGE SCALE GENOMIC DNA]</scope>
    <source>
        <strain evidence="2 3">K2R01-6</strain>
    </source>
</reference>
<dbReference type="Proteomes" id="UP000286100">
    <property type="component" value="Unassembled WGS sequence"/>
</dbReference>
<dbReference type="GO" id="GO:0009297">
    <property type="term" value="P:pilus assembly"/>
    <property type="evidence" value="ECO:0007669"/>
    <property type="project" value="InterPro"/>
</dbReference>